<evidence type="ECO:0000256" key="1">
    <source>
        <dbReference type="ARBA" id="ARBA00001968"/>
    </source>
</evidence>
<evidence type="ECO:0000256" key="3">
    <source>
        <dbReference type="ARBA" id="ARBA00006958"/>
    </source>
</evidence>
<feature type="domain" description="DDE Tnp4" evidence="8">
    <location>
        <begin position="123"/>
        <end position="172"/>
    </location>
</feature>
<dbReference type="InterPro" id="IPR027806">
    <property type="entry name" value="HARBI1_dom"/>
</dbReference>
<keyword evidence="6" id="KW-0378">Hydrolase</keyword>
<protein>
    <submittedName>
        <fullName evidence="9">Putative nuclease HARBI1</fullName>
    </submittedName>
</protein>
<dbReference type="GO" id="GO:0016787">
    <property type="term" value="F:hydrolase activity"/>
    <property type="evidence" value="ECO:0007669"/>
    <property type="project" value="UniProtKB-KW"/>
</dbReference>
<dbReference type="PANTHER" id="PTHR22930:SF269">
    <property type="entry name" value="NUCLEASE HARBI1-LIKE PROTEIN"/>
    <property type="match status" value="1"/>
</dbReference>
<dbReference type="STRING" id="300112.A0A4S2KAQ7"/>
<keyword evidence="5" id="KW-0479">Metal-binding</keyword>
<dbReference type="GO" id="GO:0046872">
    <property type="term" value="F:metal ion binding"/>
    <property type="evidence" value="ECO:0007669"/>
    <property type="project" value="UniProtKB-KW"/>
</dbReference>
<keyword evidence="7" id="KW-0539">Nucleus</keyword>
<dbReference type="GO" id="GO:0004518">
    <property type="term" value="F:nuclease activity"/>
    <property type="evidence" value="ECO:0007669"/>
    <property type="project" value="UniProtKB-KW"/>
</dbReference>
<keyword evidence="10" id="KW-1185">Reference proteome</keyword>
<dbReference type="AlphaFoldDB" id="A0A4S2KAQ7"/>
<name>A0A4S2KAQ7_9HYME</name>
<comment type="cofactor">
    <cofactor evidence="1">
        <name>a divalent metal cation</name>
        <dbReference type="ChEBI" id="CHEBI:60240"/>
    </cofactor>
</comment>
<evidence type="ECO:0000313" key="10">
    <source>
        <dbReference type="Proteomes" id="UP000310200"/>
    </source>
</evidence>
<evidence type="ECO:0000313" key="9">
    <source>
        <dbReference type="EMBL" id="TGZ46120.1"/>
    </source>
</evidence>
<sequence>MRFQNDETFFSYMRMSSIMFDSVLAKVGPKITKMETNWRRPIPAAARLAMTLRYLATGDGYQTIALCYRTGRSTTAQIIKETCNAIWDFFNADVLFTPTRNGWQKISDEFKEMWNFPNCIGALDGKHISIICPEKEGSTYYNYKGFHSVVLMALVSATYKFLIVDIGAQGRHS</sequence>
<keyword evidence="4" id="KW-0540">Nuclease</keyword>
<dbReference type="Proteomes" id="UP000310200">
    <property type="component" value="Unassembled WGS sequence"/>
</dbReference>
<dbReference type="EMBL" id="QBLH01002948">
    <property type="protein sequence ID" value="TGZ46120.1"/>
    <property type="molecule type" value="Genomic_DNA"/>
</dbReference>
<evidence type="ECO:0000259" key="8">
    <source>
        <dbReference type="Pfam" id="PF13359"/>
    </source>
</evidence>
<dbReference type="PANTHER" id="PTHR22930">
    <property type="match status" value="1"/>
</dbReference>
<feature type="non-terminal residue" evidence="9">
    <location>
        <position position="173"/>
    </location>
</feature>
<evidence type="ECO:0000256" key="4">
    <source>
        <dbReference type="ARBA" id="ARBA00022722"/>
    </source>
</evidence>
<dbReference type="InterPro" id="IPR045249">
    <property type="entry name" value="HARBI1-like"/>
</dbReference>
<evidence type="ECO:0000256" key="7">
    <source>
        <dbReference type="ARBA" id="ARBA00023242"/>
    </source>
</evidence>
<gene>
    <name evidence="9" type="ORF">DBV15_12712</name>
</gene>
<evidence type="ECO:0000256" key="6">
    <source>
        <dbReference type="ARBA" id="ARBA00022801"/>
    </source>
</evidence>
<proteinExistence type="inferred from homology"/>
<evidence type="ECO:0000256" key="5">
    <source>
        <dbReference type="ARBA" id="ARBA00022723"/>
    </source>
</evidence>
<dbReference type="GO" id="GO:0005634">
    <property type="term" value="C:nucleus"/>
    <property type="evidence" value="ECO:0007669"/>
    <property type="project" value="UniProtKB-SubCell"/>
</dbReference>
<organism evidence="9 10">
    <name type="scientific">Temnothorax longispinosus</name>
    <dbReference type="NCBI Taxonomy" id="300112"/>
    <lineage>
        <taxon>Eukaryota</taxon>
        <taxon>Metazoa</taxon>
        <taxon>Ecdysozoa</taxon>
        <taxon>Arthropoda</taxon>
        <taxon>Hexapoda</taxon>
        <taxon>Insecta</taxon>
        <taxon>Pterygota</taxon>
        <taxon>Neoptera</taxon>
        <taxon>Endopterygota</taxon>
        <taxon>Hymenoptera</taxon>
        <taxon>Apocrita</taxon>
        <taxon>Aculeata</taxon>
        <taxon>Formicoidea</taxon>
        <taxon>Formicidae</taxon>
        <taxon>Myrmicinae</taxon>
        <taxon>Temnothorax</taxon>
    </lineage>
</organism>
<evidence type="ECO:0000256" key="2">
    <source>
        <dbReference type="ARBA" id="ARBA00004123"/>
    </source>
</evidence>
<dbReference type="Pfam" id="PF13359">
    <property type="entry name" value="DDE_Tnp_4"/>
    <property type="match status" value="1"/>
</dbReference>
<reference evidence="9 10" key="1">
    <citation type="journal article" date="2019" name="Philos. Trans. R. Soc. Lond., B, Biol. Sci.">
        <title>Ant behaviour and brain gene expression of defending hosts depend on the ecological success of the intruding social parasite.</title>
        <authorList>
            <person name="Kaur R."/>
            <person name="Stoldt M."/>
            <person name="Jongepier E."/>
            <person name="Feldmeyer B."/>
            <person name="Menzel F."/>
            <person name="Bornberg-Bauer E."/>
            <person name="Foitzik S."/>
        </authorList>
    </citation>
    <scope>NUCLEOTIDE SEQUENCE [LARGE SCALE GENOMIC DNA]</scope>
    <source>
        <tissue evidence="9">Whole body</tissue>
    </source>
</reference>
<accession>A0A4S2KAQ7</accession>
<comment type="similarity">
    <text evidence="3">Belongs to the HARBI1 family.</text>
</comment>
<comment type="subcellular location">
    <subcellularLocation>
        <location evidence="2">Nucleus</location>
    </subcellularLocation>
</comment>
<comment type="caution">
    <text evidence="9">The sequence shown here is derived from an EMBL/GenBank/DDBJ whole genome shotgun (WGS) entry which is preliminary data.</text>
</comment>